<keyword evidence="1" id="KW-0812">Transmembrane</keyword>
<accession>A0ABS1HTU8</accession>
<protein>
    <submittedName>
        <fullName evidence="2">Uncharacterized protein</fullName>
    </submittedName>
</protein>
<keyword evidence="3" id="KW-1185">Reference proteome</keyword>
<sequence>MGDQSQFFVDVVGIFPVVSALGLKVLTLAPFNQRHIVALHEGKDGLFLLMFFHGGL</sequence>
<dbReference type="RefSeq" id="WP_200484385.1">
    <property type="nucleotide sequence ID" value="NZ_JAEPIV010000002.1"/>
</dbReference>
<dbReference type="EMBL" id="JAEPIV010000002">
    <property type="protein sequence ID" value="MBK4718224.1"/>
    <property type="molecule type" value="Genomic_DNA"/>
</dbReference>
<evidence type="ECO:0000256" key="1">
    <source>
        <dbReference type="SAM" id="Phobius"/>
    </source>
</evidence>
<feature type="transmembrane region" description="Helical" evidence="1">
    <location>
        <begin position="6"/>
        <end position="26"/>
    </location>
</feature>
<keyword evidence="1" id="KW-0472">Membrane</keyword>
<comment type="caution">
    <text evidence="2">The sequence shown here is derived from an EMBL/GenBank/DDBJ whole genome shotgun (WGS) entry which is preliminary data.</text>
</comment>
<evidence type="ECO:0000313" key="3">
    <source>
        <dbReference type="Proteomes" id="UP000654452"/>
    </source>
</evidence>
<keyword evidence="1" id="KW-1133">Transmembrane helix</keyword>
<gene>
    <name evidence="2" type="ORF">JJL56_05010</name>
</gene>
<proteinExistence type="predicted"/>
<evidence type="ECO:0000313" key="2">
    <source>
        <dbReference type="EMBL" id="MBK4718224.1"/>
    </source>
</evidence>
<name>A0ABS1HTU8_9PROT</name>
<organism evidence="2 3">
    <name type="scientific">Azospirillum aestuarii</name>
    <dbReference type="NCBI Taxonomy" id="2802052"/>
    <lineage>
        <taxon>Bacteria</taxon>
        <taxon>Pseudomonadati</taxon>
        <taxon>Pseudomonadota</taxon>
        <taxon>Alphaproteobacteria</taxon>
        <taxon>Rhodospirillales</taxon>
        <taxon>Azospirillaceae</taxon>
        <taxon>Azospirillum</taxon>
    </lineage>
</organism>
<reference evidence="2 3" key="1">
    <citation type="submission" date="2021-01" db="EMBL/GenBank/DDBJ databases">
        <title>Azospirillum sp. YIM DDC1 draft genome.</title>
        <authorList>
            <person name="Wang Y.-X."/>
        </authorList>
    </citation>
    <scope>NUCLEOTIDE SEQUENCE [LARGE SCALE GENOMIC DNA]</scope>
    <source>
        <strain evidence="2 3">YIM DDC1</strain>
    </source>
</reference>
<dbReference type="Proteomes" id="UP000654452">
    <property type="component" value="Unassembled WGS sequence"/>
</dbReference>